<dbReference type="PANTHER" id="PTHR23355">
    <property type="entry name" value="RIBONUCLEASE"/>
    <property type="match status" value="1"/>
</dbReference>
<dbReference type="InterPro" id="IPR012340">
    <property type="entry name" value="NA-bd_OB-fold"/>
</dbReference>
<feature type="region of interest" description="Disordered" evidence="1">
    <location>
        <begin position="1"/>
        <end position="28"/>
    </location>
</feature>
<feature type="compositionally biased region" description="Basic and acidic residues" evidence="1">
    <location>
        <begin position="1"/>
        <end position="14"/>
    </location>
</feature>
<accession>A0A640T6K9</accession>
<evidence type="ECO:0000313" key="3">
    <source>
        <dbReference type="EMBL" id="GFE17285.1"/>
    </source>
</evidence>
<dbReference type="InterPro" id="IPR001900">
    <property type="entry name" value="RNase_II/R"/>
</dbReference>
<dbReference type="GO" id="GO:0003723">
    <property type="term" value="F:RNA binding"/>
    <property type="evidence" value="ECO:0007669"/>
    <property type="project" value="InterPro"/>
</dbReference>
<dbReference type="Pfam" id="PF18614">
    <property type="entry name" value="RNase_II_C_S1"/>
    <property type="match status" value="1"/>
</dbReference>
<proteinExistence type="predicted"/>
<organism evidence="3 4">
    <name type="scientific">Streptomyces glebosus</name>
    <dbReference type="NCBI Taxonomy" id="249580"/>
    <lineage>
        <taxon>Bacteria</taxon>
        <taxon>Bacillati</taxon>
        <taxon>Actinomycetota</taxon>
        <taxon>Actinomycetes</taxon>
        <taxon>Kitasatosporales</taxon>
        <taxon>Streptomycetaceae</taxon>
        <taxon>Streptomyces</taxon>
    </lineage>
</organism>
<reference evidence="3 4" key="1">
    <citation type="submission" date="2019-12" db="EMBL/GenBank/DDBJ databases">
        <title>Whole genome shotgun sequence of Streptomyces hygroscopicus subsp. glebosus NBRC 13786.</title>
        <authorList>
            <person name="Ichikawa N."/>
            <person name="Kimura A."/>
            <person name="Kitahashi Y."/>
            <person name="Komaki H."/>
            <person name="Tamura T."/>
        </authorList>
    </citation>
    <scope>NUCLEOTIDE SEQUENCE [LARGE SCALE GENOMIC DNA]</scope>
    <source>
        <strain evidence="3 4">NBRC 13786</strain>
    </source>
</reference>
<dbReference type="AlphaFoldDB" id="A0A640T6K9"/>
<feature type="domain" description="RNB" evidence="2">
    <location>
        <begin position="99"/>
        <end position="426"/>
    </location>
</feature>
<dbReference type="GO" id="GO:0000175">
    <property type="term" value="F:3'-5'-RNA exonuclease activity"/>
    <property type="evidence" value="ECO:0007669"/>
    <property type="project" value="TreeGrafter"/>
</dbReference>
<dbReference type="SMART" id="SM00955">
    <property type="entry name" value="RNB"/>
    <property type="match status" value="1"/>
</dbReference>
<evidence type="ECO:0000259" key="2">
    <source>
        <dbReference type="SMART" id="SM00955"/>
    </source>
</evidence>
<gene>
    <name evidence="3" type="ORF">Sgleb_53320</name>
</gene>
<dbReference type="EMBL" id="BLIO01000001">
    <property type="protein sequence ID" value="GFE17285.1"/>
    <property type="molecule type" value="Genomic_DNA"/>
</dbReference>
<dbReference type="GO" id="GO:0000932">
    <property type="term" value="C:P-body"/>
    <property type="evidence" value="ECO:0007669"/>
    <property type="project" value="TreeGrafter"/>
</dbReference>
<evidence type="ECO:0000313" key="4">
    <source>
        <dbReference type="Proteomes" id="UP000430079"/>
    </source>
</evidence>
<dbReference type="SUPFAM" id="SSF50249">
    <property type="entry name" value="Nucleic acid-binding proteins"/>
    <property type="match status" value="1"/>
</dbReference>
<evidence type="ECO:0000256" key="1">
    <source>
        <dbReference type="SAM" id="MobiDB-lite"/>
    </source>
</evidence>
<comment type="caution">
    <text evidence="3">The sequence shown here is derived from an EMBL/GenBank/DDBJ whole genome shotgun (WGS) entry which is preliminary data.</text>
</comment>
<protein>
    <submittedName>
        <fullName evidence="3">Ribonuclease R</fullName>
    </submittedName>
</protein>
<sequence>MRRAGEDRARRPDPASHPGRHAHGAPGAAARHTLGVMPRLHMHVTDAAEAPLRVALHELRGKLEIPDHFPPTAQAEAESAARAPRIPAADGAVATEHTLEDATDLPLFTLDPPGSLDLDQAMFLSRRPAPPGSKARGGYRVHYAIADVASFVTPGGALDAEAHHRVTTLYFPDGRVPLHPYVLSEGAASLLPDRDRPAVLWQLDLDADGALTSTSVRRALVRSRARLDYAGVQRVLDDRTAEEPLALLREIGQLREEREVARGAISLNVPEQEIVEHDGCYTLEYRAPLPAYAWNAQISLLTGIAAAELMLASGTGILRTLPTAPDGSVARLRLTARALGVDWPHHTSYAALIRTLDPRRATHAAFLQECTALLRGAGYTVFDGTAPAASDALHAAVAAPYAHATAPLRRLVDRYTSELCLAASAGAAPPDWVRTALPALPREMELGTQRANQVERACVDLVEAALLRDRVGEIFEALVVEIQEKDPTHGTVHLYDPAVIGTVETTPEGPALPLGHRIPVRLAEAEPGHHPVRFTPA</sequence>
<dbReference type="InterPro" id="IPR050180">
    <property type="entry name" value="RNR_Ribonuclease"/>
</dbReference>
<dbReference type="Pfam" id="PF00773">
    <property type="entry name" value="RNB"/>
    <property type="match status" value="1"/>
</dbReference>
<dbReference type="GO" id="GO:0006402">
    <property type="term" value="P:mRNA catabolic process"/>
    <property type="evidence" value="ECO:0007669"/>
    <property type="project" value="TreeGrafter"/>
</dbReference>
<dbReference type="PANTHER" id="PTHR23355:SF42">
    <property type="entry name" value="RIBONUCLEASE II, CHLOROPLASTIC_MITOCHONDRIAL"/>
    <property type="match status" value="1"/>
</dbReference>
<name>A0A640T6K9_9ACTN</name>
<keyword evidence="4" id="KW-1185">Reference proteome</keyword>
<dbReference type="Proteomes" id="UP000430079">
    <property type="component" value="Unassembled WGS sequence"/>
</dbReference>
<dbReference type="InterPro" id="IPR040596">
    <property type="entry name" value="RNase_II_C_S1"/>
</dbReference>